<evidence type="ECO:0000256" key="3">
    <source>
        <dbReference type="ARBA" id="ARBA00012618"/>
    </source>
</evidence>
<evidence type="ECO:0000256" key="4">
    <source>
        <dbReference type="ARBA" id="ARBA00022679"/>
    </source>
</evidence>
<evidence type="ECO:0000256" key="1">
    <source>
        <dbReference type="ARBA" id="ARBA00005033"/>
    </source>
</evidence>
<evidence type="ECO:0000256" key="2">
    <source>
        <dbReference type="ARBA" id="ARBA00008676"/>
    </source>
</evidence>
<dbReference type="InterPro" id="IPR003700">
    <property type="entry name" value="Pantoate_hydroxy_MeTrfase"/>
</dbReference>
<dbReference type="RefSeq" id="XP_060123890.1">
    <property type="nucleotide sequence ID" value="XM_060267907.1"/>
</dbReference>
<dbReference type="PANTHER" id="PTHR20881">
    <property type="entry name" value="3-METHYL-2-OXOBUTANOATE HYDROXYMETHYLTRANSFERASE"/>
    <property type="match status" value="1"/>
</dbReference>
<organism evidence="6 7">
    <name type="scientific">Malassezia japonica</name>
    <dbReference type="NCBI Taxonomy" id="223818"/>
    <lineage>
        <taxon>Eukaryota</taxon>
        <taxon>Fungi</taxon>
        <taxon>Dikarya</taxon>
        <taxon>Basidiomycota</taxon>
        <taxon>Ustilaginomycotina</taxon>
        <taxon>Malasseziomycetes</taxon>
        <taxon>Malasseziales</taxon>
        <taxon>Malasseziaceae</taxon>
        <taxon>Malassezia</taxon>
    </lineage>
</organism>
<keyword evidence="7" id="KW-1185">Reference proteome</keyword>
<dbReference type="EC" id="2.1.2.11" evidence="3"/>
<dbReference type="InterPro" id="IPR040442">
    <property type="entry name" value="Pyrv_kinase-like_dom_sf"/>
</dbReference>
<dbReference type="Pfam" id="PF02548">
    <property type="entry name" value="Pantoate_transf"/>
    <property type="match status" value="1"/>
</dbReference>
<reference evidence="6" key="1">
    <citation type="submission" date="2023-03" db="EMBL/GenBank/DDBJ databases">
        <title>Mating type loci evolution in Malassezia.</title>
        <authorList>
            <person name="Coelho M.A."/>
        </authorList>
    </citation>
    <scope>NUCLEOTIDE SEQUENCE</scope>
    <source>
        <strain evidence="6">CBS 9431</strain>
    </source>
</reference>
<dbReference type="GeneID" id="85227635"/>
<dbReference type="GO" id="GO:0005739">
    <property type="term" value="C:mitochondrion"/>
    <property type="evidence" value="ECO:0007669"/>
    <property type="project" value="TreeGrafter"/>
</dbReference>
<dbReference type="GO" id="GO:0000287">
    <property type="term" value="F:magnesium ion binding"/>
    <property type="evidence" value="ECO:0007669"/>
    <property type="project" value="TreeGrafter"/>
</dbReference>
<dbReference type="InterPro" id="IPR015813">
    <property type="entry name" value="Pyrv/PenolPyrv_kinase-like_dom"/>
</dbReference>
<comment type="catalytic activity">
    <reaction evidence="5">
        <text>(6R)-5,10-methylene-5,6,7,8-tetrahydrofolate + 3-methyl-2-oxobutanoate + H2O = 2-dehydropantoate + (6S)-5,6,7,8-tetrahydrofolate</text>
        <dbReference type="Rhea" id="RHEA:11824"/>
        <dbReference type="ChEBI" id="CHEBI:11561"/>
        <dbReference type="ChEBI" id="CHEBI:11851"/>
        <dbReference type="ChEBI" id="CHEBI:15377"/>
        <dbReference type="ChEBI" id="CHEBI:15636"/>
        <dbReference type="ChEBI" id="CHEBI:57453"/>
        <dbReference type="EC" id="2.1.2.11"/>
    </reaction>
</comment>
<dbReference type="Proteomes" id="UP001217754">
    <property type="component" value="Chromosome 8"/>
</dbReference>
<dbReference type="AlphaFoldDB" id="A0AAF0JC02"/>
<evidence type="ECO:0000313" key="6">
    <source>
        <dbReference type="EMBL" id="WFD40993.1"/>
    </source>
</evidence>
<accession>A0AAF0JC02</accession>
<protein>
    <recommendedName>
        <fullName evidence="3">3-methyl-2-oxobutanoate hydroxymethyltransferase</fullName>
        <ecNumber evidence="3">2.1.2.11</ecNumber>
    </recommendedName>
</protein>
<dbReference type="SUPFAM" id="SSF51621">
    <property type="entry name" value="Phosphoenolpyruvate/pyruvate domain"/>
    <property type="match status" value="1"/>
</dbReference>
<name>A0AAF0JC02_9BASI</name>
<comment type="pathway">
    <text evidence="1">Cofactor biosynthesis; (R)-pantothenate biosynthesis; (R)-pantoate from 3-methyl-2-oxobutanoate: step 1/2.</text>
</comment>
<dbReference type="GO" id="GO:0003864">
    <property type="term" value="F:3-methyl-2-oxobutanoate hydroxymethyltransferase activity"/>
    <property type="evidence" value="ECO:0007669"/>
    <property type="project" value="UniProtKB-EC"/>
</dbReference>
<keyword evidence="4 6" id="KW-0808">Transferase</keyword>
<gene>
    <name evidence="6" type="primary">ECM31</name>
    <name evidence="6" type="ORF">MJAP1_003984</name>
</gene>
<dbReference type="Gene3D" id="3.20.20.60">
    <property type="entry name" value="Phosphoenolpyruvate-binding domains"/>
    <property type="match status" value="1"/>
</dbReference>
<dbReference type="GO" id="GO:0015940">
    <property type="term" value="P:pantothenate biosynthetic process"/>
    <property type="evidence" value="ECO:0007669"/>
    <property type="project" value="InterPro"/>
</dbReference>
<sequence length="241" mass="25741">MDPLCPPEPLMIVDMPFGSCAVSLEDATRNVLQVVRATGTQAVKIEGSQEIIPLVKRLSTIGVSVMVHIGLQPQRFGDNASLRVQGSHAESAYAVYETAHALQEAGSFALLLECIPSKLGEAISTSLRIPTIGIGAGPFTSGQVLVGSDIVADLESPAHVSAVLRASAPQSASVPESDEWPAPPKFVRSFAPTSLGALRVHAFRQFADAVRNGSFPDNATESYRIKSDEWAKFQERIRSFA</sequence>
<dbReference type="EMBL" id="CP119965">
    <property type="protein sequence ID" value="WFD40993.1"/>
    <property type="molecule type" value="Genomic_DNA"/>
</dbReference>
<proteinExistence type="inferred from homology"/>
<evidence type="ECO:0000256" key="5">
    <source>
        <dbReference type="ARBA" id="ARBA00049172"/>
    </source>
</evidence>
<dbReference type="PANTHER" id="PTHR20881:SF0">
    <property type="entry name" value="3-METHYL-2-OXOBUTANOATE HYDROXYMETHYLTRANSFERASE"/>
    <property type="match status" value="1"/>
</dbReference>
<comment type="similarity">
    <text evidence="2">Belongs to the PanB family.</text>
</comment>
<evidence type="ECO:0000313" key="7">
    <source>
        <dbReference type="Proteomes" id="UP001217754"/>
    </source>
</evidence>